<evidence type="ECO:0000259" key="4">
    <source>
        <dbReference type="Pfam" id="PF05057"/>
    </source>
</evidence>
<dbReference type="Gene3D" id="3.40.50.1820">
    <property type="entry name" value="alpha/beta hydrolase"/>
    <property type="match status" value="1"/>
</dbReference>
<evidence type="ECO:0000256" key="3">
    <source>
        <dbReference type="SAM" id="Phobius"/>
    </source>
</evidence>
<dbReference type="PANTHER" id="PTHR12482">
    <property type="entry name" value="LIPASE ROG1-RELATED-RELATED"/>
    <property type="match status" value="1"/>
</dbReference>
<dbReference type="GO" id="GO:0004622">
    <property type="term" value="F:phosphatidylcholine lysophospholipase activity"/>
    <property type="evidence" value="ECO:0007669"/>
    <property type="project" value="TreeGrafter"/>
</dbReference>
<evidence type="ECO:0000256" key="2">
    <source>
        <dbReference type="ARBA" id="ARBA00022963"/>
    </source>
</evidence>
<feature type="transmembrane region" description="Helical" evidence="3">
    <location>
        <begin position="266"/>
        <end position="289"/>
    </location>
</feature>
<dbReference type="InterPro" id="IPR044294">
    <property type="entry name" value="Lipase-like"/>
</dbReference>
<dbReference type="AlphaFoldDB" id="A0A6A5X1M2"/>
<accession>A0A6A5X1M2</accession>
<evidence type="ECO:0000313" key="5">
    <source>
        <dbReference type="EMBL" id="KAF2005725.1"/>
    </source>
</evidence>
<reference evidence="5" key="1">
    <citation type="journal article" date="2020" name="Stud. Mycol.">
        <title>101 Dothideomycetes genomes: a test case for predicting lifestyles and emergence of pathogens.</title>
        <authorList>
            <person name="Haridas S."/>
            <person name="Albert R."/>
            <person name="Binder M."/>
            <person name="Bloem J."/>
            <person name="Labutti K."/>
            <person name="Salamov A."/>
            <person name="Andreopoulos B."/>
            <person name="Baker S."/>
            <person name="Barry K."/>
            <person name="Bills G."/>
            <person name="Bluhm B."/>
            <person name="Cannon C."/>
            <person name="Castanera R."/>
            <person name="Culley D."/>
            <person name="Daum C."/>
            <person name="Ezra D."/>
            <person name="Gonzalez J."/>
            <person name="Henrissat B."/>
            <person name="Kuo A."/>
            <person name="Liang C."/>
            <person name="Lipzen A."/>
            <person name="Lutzoni F."/>
            <person name="Magnuson J."/>
            <person name="Mondo S."/>
            <person name="Nolan M."/>
            <person name="Ohm R."/>
            <person name="Pangilinan J."/>
            <person name="Park H.-J."/>
            <person name="Ramirez L."/>
            <person name="Alfaro M."/>
            <person name="Sun H."/>
            <person name="Tritt A."/>
            <person name="Yoshinaga Y."/>
            <person name="Zwiers L.-H."/>
            <person name="Turgeon B."/>
            <person name="Goodwin S."/>
            <person name="Spatafora J."/>
            <person name="Crous P."/>
            <person name="Grigoriev I."/>
        </authorList>
    </citation>
    <scope>NUCLEOTIDE SEQUENCE</scope>
    <source>
        <strain evidence="5">CBS 123094</strain>
    </source>
</reference>
<keyword evidence="2" id="KW-0443">Lipid metabolism</keyword>
<gene>
    <name evidence="5" type="ORF">P154DRAFT_542643</name>
</gene>
<keyword evidence="3" id="KW-1133">Transmembrane helix</keyword>
<dbReference type="GO" id="GO:0047372">
    <property type="term" value="F:monoacylglycerol lipase activity"/>
    <property type="evidence" value="ECO:0007669"/>
    <property type="project" value="TreeGrafter"/>
</dbReference>
<comment type="similarity">
    <text evidence="1">Belongs to the putative lipase ROG1 family.</text>
</comment>
<dbReference type="Pfam" id="PF05057">
    <property type="entry name" value="DUF676"/>
    <property type="match status" value="1"/>
</dbReference>
<dbReference type="Proteomes" id="UP000799779">
    <property type="component" value="Unassembled WGS sequence"/>
</dbReference>
<keyword evidence="3" id="KW-0472">Membrane</keyword>
<name>A0A6A5X1M2_9PLEO</name>
<keyword evidence="3" id="KW-0812">Transmembrane</keyword>
<dbReference type="EMBL" id="ML977562">
    <property type="protein sequence ID" value="KAF2005725.1"/>
    <property type="molecule type" value="Genomic_DNA"/>
</dbReference>
<dbReference type="GO" id="GO:0016042">
    <property type="term" value="P:lipid catabolic process"/>
    <property type="evidence" value="ECO:0007669"/>
    <property type="project" value="UniProtKB-KW"/>
</dbReference>
<dbReference type="PANTHER" id="PTHR12482:SF65">
    <property type="entry name" value="ESTERASE, PUTATIVE (AFU_ORTHOLOGUE AFUA_3G12320)-RELATED"/>
    <property type="match status" value="1"/>
</dbReference>
<feature type="domain" description="DUF676" evidence="4">
    <location>
        <begin position="13"/>
        <end position="211"/>
    </location>
</feature>
<sequence>MDVNSAVPAPTASDHLCVLVHGLWGNPQHLWFLTASLREKYPEGRLHILVAKRNSGSFTYDGIELGGERVASEIEETLEELARSGNEIKKLSVIGYSLGGLVSRYAIGLLFQKGLFEKIQPVNFTTFATPHLGVRTPLRGYHNHVWNVLGARTLSASGTQLFTVDRFRDTTRPILAVLADPGSVFIRGLALFQHRSLYANITGDRSVVYYTAAISSIDPYVDPETVSITYIPGYEDVIVDADKPVTPKAKPELGLTQRFTSSLATGLYRVPIVAFLIVFIPIGSTIFLLNSAVQSVRSRQRIQLHEQGKAGIDIARYRTSDMINSMRQEVEDIFENVNNSQSQEYLPADSEELALAPTNSRRSANFAHATSGTSEIGCIEELKEESGLDFPTLALTPDQFAMIDALDNVGFKKYPVFIHKHRHTHAAIVRRMDKPAFDEGKIVARHWLDNFVL</sequence>
<protein>
    <submittedName>
        <fullName evidence="5">Lipase/serine esteras-like protein</fullName>
    </submittedName>
</protein>
<evidence type="ECO:0000256" key="1">
    <source>
        <dbReference type="ARBA" id="ARBA00007920"/>
    </source>
</evidence>
<dbReference type="InterPro" id="IPR007751">
    <property type="entry name" value="DUF676_lipase-like"/>
</dbReference>
<dbReference type="SUPFAM" id="SSF53474">
    <property type="entry name" value="alpha/beta-Hydrolases"/>
    <property type="match status" value="1"/>
</dbReference>
<keyword evidence="2" id="KW-0442">Lipid degradation</keyword>
<dbReference type="InterPro" id="IPR029058">
    <property type="entry name" value="AB_hydrolase_fold"/>
</dbReference>
<dbReference type="GO" id="GO:0005811">
    <property type="term" value="C:lipid droplet"/>
    <property type="evidence" value="ECO:0007669"/>
    <property type="project" value="TreeGrafter"/>
</dbReference>
<evidence type="ECO:0000313" key="6">
    <source>
        <dbReference type="Proteomes" id="UP000799779"/>
    </source>
</evidence>
<keyword evidence="6" id="KW-1185">Reference proteome</keyword>
<proteinExistence type="inferred from homology"/>
<dbReference type="OrthoDB" id="273452at2759"/>
<organism evidence="5 6">
    <name type="scientific">Amniculicola lignicola CBS 123094</name>
    <dbReference type="NCBI Taxonomy" id="1392246"/>
    <lineage>
        <taxon>Eukaryota</taxon>
        <taxon>Fungi</taxon>
        <taxon>Dikarya</taxon>
        <taxon>Ascomycota</taxon>
        <taxon>Pezizomycotina</taxon>
        <taxon>Dothideomycetes</taxon>
        <taxon>Pleosporomycetidae</taxon>
        <taxon>Pleosporales</taxon>
        <taxon>Amniculicolaceae</taxon>
        <taxon>Amniculicola</taxon>
    </lineage>
</organism>